<name>A0A7C5Y9S6_CALS0</name>
<accession>A0A7C5Y9S6</accession>
<dbReference type="AlphaFoldDB" id="A0A7C5Y9S6"/>
<gene>
    <name evidence="1" type="ORF">ENM42_04730</name>
</gene>
<protein>
    <submittedName>
        <fullName evidence="1">Uncharacterized protein</fullName>
    </submittedName>
</protein>
<comment type="caution">
    <text evidence="1">The sequence shown here is derived from an EMBL/GenBank/DDBJ whole genome shotgun (WGS) entry which is preliminary data.</text>
</comment>
<evidence type="ECO:0000313" key="1">
    <source>
        <dbReference type="EMBL" id="HHR41118.1"/>
    </source>
</evidence>
<sequence length="148" mass="17046">MDYNYMKKTILCEDTYGKLSFEKLIKKLKNTEALRLEIIVKSIKGPFDSKAARAVKAASMNGVVIVVVDAHGSNTREVEDRIKKECGTTDGLRFVVIEKSVEDWIVANECIDPRRENALKYLKYQHRYEKYKLPGYGERIDPEKLAQK</sequence>
<dbReference type="EMBL" id="DRXS01000254">
    <property type="protein sequence ID" value="HHR41118.1"/>
    <property type="molecule type" value="Genomic_DNA"/>
</dbReference>
<reference evidence="1" key="1">
    <citation type="journal article" date="2020" name="mSystems">
        <title>Genome- and Community-Level Interaction Insights into Carbon Utilization and Element Cycling Functions of Hydrothermarchaeota in Hydrothermal Sediment.</title>
        <authorList>
            <person name="Zhou Z."/>
            <person name="Liu Y."/>
            <person name="Xu W."/>
            <person name="Pan J."/>
            <person name="Luo Z.H."/>
            <person name="Li M."/>
        </authorList>
    </citation>
    <scope>NUCLEOTIDE SEQUENCE [LARGE SCALE GENOMIC DNA]</scope>
    <source>
        <strain evidence="1">SpSt-1084</strain>
    </source>
</reference>
<organism evidence="1">
    <name type="scientific">Caldiarchaeum subterraneum</name>
    <dbReference type="NCBI Taxonomy" id="311458"/>
    <lineage>
        <taxon>Archaea</taxon>
        <taxon>Nitrososphaerota</taxon>
        <taxon>Candidatus Caldarchaeales</taxon>
        <taxon>Candidatus Caldarchaeaceae</taxon>
        <taxon>Candidatus Caldarchaeum</taxon>
    </lineage>
</organism>
<proteinExistence type="predicted"/>